<organism evidence="2 3">
    <name type="scientific">Pyrodictium delaneyi</name>
    <dbReference type="NCBI Taxonomy" id="1273541"/>
    <lineage>
        <taxon>Archaea</taxon>
        <taxon>Thermoproteota</taxon>
        <taxon>Thermoprotei</taxon>
        <taxon>Desulfurococcales</taxon>
        <taxon>Pyrodictiaceae</taxon>
        <taxon>Pyrodictium</taxon>
    </lineage>
</organism>
<evidence type="ECO:0000313" key="3">
    <source>
        <dbReference type="Proteomes" id="UP000058613"/>
    </source>
</evidence>
<dbReference type="InterPro" id="IPR011257">
    <property type="entry name" value="DNA_glycosylase"/>
</dbReference>
<dbReference type="KEGG" id="pdl:Pyrde_1463"/>
<dbReference type="InterPro" id="IPR003583">
    <property type="entry name" value="Hlx-hairpin-Hlx_DNA-bd_motif"/>
</dbReference>
<dbReference type="AlphaFoldDB" id="A0A0P0N3J1"/>
<evidence type="ECO:0000313" key="2">
    <source>
        <dbReference type="EMBL" id="ALL01506.1"/>
    </source>
</evidence>
<sequence>MPRLCIDVAWLDLDLSMYPSFVSSLYSYAEPGRWIKILGYGRGHVLVKRGPLLCCEGPGCGTEMLHYLSGRWCLDVCRRGLLSRALPLREYYLGLVVAAAPPRDRLLVAAAVVLSWRTRYASNVRRWMRIVFDGVVDEETGEIDLEKAVERAARLPSPQPRRLARLLPALAKALEDLDDPVALRRKLLELSGVGPKTADAILLFTGVSSAVAPGDVHLQRFAARVLGLERLRPASKDMCLRGGAWCPECPLRGGCLQGRIVETYGGAAGLVQTIAYVYGSLGGKSWREKLPRVLEQFYTSSGGTSPGR</sequence>
<dbReference type="Gene3D" id="1.10.340.30">
    <property type="entry name" value="Hypothetical protein, domain 2"/>
    <property type="match status" value="1"/>
</dbReference>
<dbReference type="SUPFAM" id="SSF48150">
    <property type="entry name" value="DNA-glycosylase"/>
    <property type="match status" value="1"/>
</dbReference>
<gene>
    <name evidence="2" type="ORF">Pyrde_1463</name>
</gene>
<dbReference type="GO" id="GO:0003677">
    <property type="term" value="F:DNA binding"/>
    <property type="evidence" value="ECO:0007669"/>
    <property type="project" value="InterPro"/>
</dbReference>
<name>A0A0P0N3J1_9CREN</name>
<dbReference type="EMBL" id="CP013011">
    <property type="protein sequence ID" value="ALL01506.1"/>
    <property type="molecule type" value="Genomic_DNA"/>
</dbReference>
<proteinExistence type="predicted"/>
<reference evidence="2 3" key="1">
    <citation type="submission" date="2015-10" db="EMBL/GenBank/DDBJ databases">
        <title>Complete genome sequence of hyperthermophilic archaeon Pyrodictium delaneyi Su06.</title>
        <authorList>
            <person name="Jung J.-H."/>
            <person name="Lin J."/>
            <person name="Holden J.F."/>
            <person name="Park C.-S."/>
        </authorList>
    </citation>
    <scope>NUCLEOTIDE SEQUENCE [LARGE SCALE GENOMIC DNA]</scope>
    <source>
        <strain evidence="2 3">Su06</strain>
    </source>
</reference>
<accession>A0A0P0N3J1</accession>
<dbReference type="GeneID" id="26099805"/>
<dbReference type="GO" id="GO:0006281">
    <property type="term" value="P:DNA repair"/>
    <property type="evidence" value="ECO:0007669"/>
    <property type="project" value="InterPro"/>
</dbReference>
<feature type="domain" description="Helix-hairpin-helix DNA-binding motif class 1" evidence="1">
    <location>
        <begin position="185"/>
        <end position="204"/>
    </location>
</feature>
<dbReference type="Proteomes" id="UP000058613">
    <property type="component" value="Chromosome"/>
</dbReference>
<dbReference type="GO" id="GO:0003824">
    <property type="term" value="F:catalytic activity"/>
    <property type="evidence" value="ECO:0007669"/>
    <property type="project" value="InterPro"/>
</dbReference>
<dbReference type="SMART" id="SM00278">
    <property type="entry name" value="HhH1"/>
    <property type="match status" value="1"/>
</dbReference>
<protein>
    <recommendedName>
        <fullName evidence="1">Helix-hairpin-helix DNA-binding motif class 1 domain-containing protein</fullName>
    </recommendedName>
</protein>
<evidence type="ECO:0000259" key="1">
    <source>
        <dbReference type="SMART" id="SM00278"/>
    </source>
</evidence>
<dbReference type="OrthoDB" id="19248at2157"/>
<dbReference type="Gene3D" id="1.10.1670.10">
    <property type="entry name" value="Helix-hairpin-Helix base-excision DNA repair enzymes (C-terminal)"/>
    <property type="match status" value="1"/>
</dbReference>
<dbReference type="STRING" id="1273541.Pyrde_1463"/>
<dbReference type="RefSeq" id="WP_143522158.1">
    <property type="nucleotide sequence ID" value="NZ_CP013011.1"/>
</dbReference>
<dbReference type="InterPro" id="IPR023170">
    <property type="entry name" value="HhH_base_excis_C"/>
</dbReference>